<name>A0A1Q8CU43_9PSEU</name>
<evidence type="ECO:0000256" key="1">
    <source>
        <dbReference type="SAM" id="SignalP"/>
    </source>
</evidence>
<evidence type="ECO:0008006" key="4">
    <source>
        <dbReference type="Google" id="ProtNLM"/>
    </source>
</evidence>
<comment type="caution">
    <text evidence="2">The sequence shown here is derived from an EMBL/GenBank/DDBJ whole genome shotgun (WGS) entry which is preliminary data.</text>
</comment>
<dbReference type="Proteomes" id="UP000185596">
    <property type="component" value="Unassembled WGS sequence"/>
</dbReference>
<proteinExistence type="predicted"/>
<feature type="chain" id="PRO_5013385160" description="Secreted protein" evidence="1">
    <location>
        <begin position="34"/>
        <end position="170"/>
    </location>
</feature>
<dbReference type="EMBL" id="MSIE01000013">
    <property type="protein sequence ID" value="OLF17873.1"/>
    <property type="molecule type" value="Genomic_DNA"/>
</dbReference>
<sequence>MRTRARSRTFGKVLATVVLTALAIVAVPATATAAPEGQILLTRESWATGPQYIICTGTAFPPDVLYNSGIILTMARIDCREPNGNPARVAGLGVDTTIMLQNGTVAGMRGTISQANSSRAEAAVYESCVYGATGLTKTASTRATFTTIAPGYQPAVASLTVESATITASC</sequence>
<gene>
    <name evidence="2" type="ORF">BU204_08655</name>
</gene>
<protein>
    <recommendedName>
        <fullName evidence="4">Secreted protein</fullName>
    </recommendedName>
</protein>
<accession>A0A1Q8CU43</accession>
<feature type="signal peptide" evidence="1">
    <location>
        <begin position="1"/>
        <end position="33"/>
    </location>
</feature>
<organism evidence="2 3">
    <name type="scientific">Actinophytocola xanthii</name>
    <dbReference type="NCBI Taxonomy" id="1912961"/>
    <lineage>
        <taxon>Bacteria</taxon>
        <taxon>Bacillati</taxon>
        <taxon>Actinomycetota</taxon>
        <taxon>Actinomycetes</taxon>
        <taxon>Pseudonocardiales</taxon>
        <taxon>Pseudonocardiaceae</taxon>
    </lineage>
</organism>
<keyword evidence="3" id="KW-1185">Reference proteome</keyword>
<keyword evidence="1" id="KW-0732">Signal</keyword>
<dbReference type="RefSeq" id="WP_075125068.1">
    <property type="nucleotide sequence ID" value="NZ_MSIE01000013.1"/>
</dbReference>
<evidence type="ECO:0000313" key="2">
    <source>
        <dbReference type="EMBL" id="OLF17873.1"/>
    </source>
</evidence>
<dbReference type="AlphaFoldDB" id="A0A1Q8CU43"/>
<evidence type="ECO:0000313" key="3">
    <source>
        <dbReference type="Proteomes" id="UP000185596"/>
    </source>
</evidence>
<reference evidence="2 3" key="1">
    <citation type="submission" date="2016-12" db="EMBL/GenBank/DDBJ databases">
        <title>The draft genome sequence of Actinophytocola sp. 11-183.</title>
        <authorList>
            <person name="Wang W."/>
            <person name="Yuan L."/>
        </authorList>
    </citation>
    <scope>NUCLEOTIDE SEQUENCE [LARGE SCALE GENOMIC DNA]</scope>
    <source>
        <strain evidence="2 3">11-183</strain>
    </source>
</reference>